<evidence type="ECO:0000313" key="2">
    <source>
        <dbReference type="Proteomes" id="UP001569414"/>
    </source>
</evidence>
<organism evidence="1 2">
    <name type="scientific">Microbulbifer echini</name>
    <dbReference type="NCBI Taxonomy" id="1529067"/>
    <lineage>
        <taxon>Bacteria</taxon>
        <taxon>Pseudomonadati</taxon>
        <taxon>Pseudomonadota</taxon>
        <taxon>Gammaproteobacteria</taxon>
        <taxon>Cellvibrionales</taxon>
        <taxon>Microbulbiferaceae</taxon>
        <taxon>Microbulbifer</taxon>
    </lineage>
</organism>
<reference evidence="1 2" key="1">
    <citation type="submission" date="2024-08" db="EMBL/GenBank/DDBJ databases">
        <authorList>
            <person name="Ishaq N."/>
        </authorList>
    </citation>
    <scope>NUCLEOTIDE SEQUENCE [LARGE SCALE GENOMIC DNA]</scope>
    <source>
        <strain evidence="1 2">JCM 30400</strain>
    </source>
</reference>
<name>A0ABV4NT91_9GAMM</name>
<accession>A0ABV4NT91</accession>
<keyword evidence="2" id="KW-1185">Reference proteome</keyword>
<dbReference type="NCBIfam" id="NF047593">
    <property type="entry name" value="IS66_ISAeme5_TnpA"/>
    <property type="match status" value="1"/>
</dbReference>
<dbReference type="Proteomes" id="UP001569414">
    <property type="component" value="Unassembled WGS sequence"/>
</dbReference>
<dbReference type="RefSeq" id="WP_371844891.1">
    <property type="nucleotide sequence ID" value="NZ_JBGMEL010000028.1"/>
</dbReference>
<evidence type="ECO:0008006" key="3">
    <source>
        <dbReference type="Google" id="ProtNLM"/>
    </source>
</evidence>
<proteinExistence type="predicted"/>
<protein>
    <recommendedName>
        <fullName evidence="3">IS66 family insertion sequence element accessory protein TnpB</fullName>
    </recommendedName>
</protein>
<dbReference type="EMBL" id="JBGMEL010000028">
    <property type="protein sequence ID" value="MFA0792500.1"/>
    <property type="molecule type" value="Genomic_DNA"/>
</dbReference>
<sequence length="96" mass="10967">MNQQQWQTHIRAFEKSSQSKRAYTRKHNLNYSQFLYWYRKLSEQTSVSDTPDFVPVAIKSPVATTGNLGILEFPNGIKLVINSPVLLAQIPGLMDL</sequence>
<evidence type="ECO:0000313" key="1">
    <source>
        <dbReference type="EMBL" id="MFA0792500.1"/>
    </source>
</evidence>
<gene>
    <name evidence="1" type="ORF">ACCI51_18335</name>
</gene>
<comment type="caution">
    <text evidence="1">The sequence shown here is derived from an EMBL/GenBank/DDBJ whole genome shotgun (WGS) entry which is preliminary data.</text>
</comment>